<keyword evidence="1" id="KW-1133">Transmembrane helix</keyword>
<dbReference type="PATRIC" id="fig|1261127.3.peg.5512"/>
<protein>
    <submittedName>
        <fullName evidence="2">Conjugal transfer protein TraL</fullName>
    </submittedName>
</protein>
<name>A0A0F6RIL6_CITAM</name>
<dbReference type="EMBL" id="CP011133">
    <property type="protein sequence ID" value="AKE62135.1"/>
    <property type="molecule type" value="Genomic_DNA"/>
</dbReference>
<dbReference type="AlphaFoldDB" id="A0A0F6RIL6"/>
<geneLocation type="plasmid" evidence="2">
    <name>unnamed</name>
</geneLocation>
<reference evidence="2 3" key="1">
    <citation type="submission" date="2015-03" db="EMBL/GenBank/DDBJ databases">
        <title>Complete genome sequence of Citrobacter amalonaticus Y19.</title>
        <authorList>
            <person name="Park S."/>
        </authorList>
    </citation>
    <scope>NUCLEOTIDE SEQUENCE [LARGE SCALE GENOMIC DNA]</scope>
    <source>
        <strain evidence="2 3">Y19</strain>
        <plasmid evidence="3">Plasmid</plasmid>
    </source>
</reference>
<feature type="transmembrane region" description="Helical" evidence="1">
    <location>
        <begin position="27"/>
        <end position="50"/>
    </location>
</feature>
<proteinExistence type="predicted"/>
<dbReference type="KEGG" id="cama:F384_26575"/>
<evidence type="ECO:0000313" key="3">
    <source>
        <dbReference type="Proteomes" id="UP000034085"/>
    </source>
</evidence>
<dbReference type="OrthoDB" id="9813422at2"/>
<keyword evidence="2" id="KW-0614">Plasmid</keyword>
<dbReference type="Proteomes" id="UP000034085">
    <property type="component" value="Plasmid"/>
</dbReference>
<gene>
    <name evidence="2" type="ORF">F384_26575</name>
</gene>
<sequence>MEPVYISHSIDEPPKLFFWSVDEAMPFFVALAVGIITGRLLPMIILGVVVSRVYGGFLARASEKYFMHLCYWKFGVTFGGGTFVPESFDREFIV</sequence>
<organism evidence="2 3">
    <name type="scientific">Citrobacter amalonaticus Y19</name>
    <dbReference type="NCBI Taxonomy" id="1261127"/>
    <lineage>
        <taxon>Bacteria</taxon>
        <taxon>Pseudomonadati</taxon>
        <taxon>Pseudomonadota</taxon>
        <taxon>Gammaproteobacteria</taxon>
        <taxon>Enterobacterales</taxon>
        <taxon>Enterobacteriaceae</taxon>
        <taxon>Citrobacter</taxon>
    </lineage>
</organism>
<keyword evidence="1" id="KW-0812">Transmembrane</keyword>
<dbReference type="NCBIfam" id="TIGR02762">
    <property type="entry name" value="TraL_TIGR"/>
    <property type="match status" value="1"/>
</dbReference>
<dbReference type="Pfam" id="PF07178">
    <property type="entry name" value="TraL"/>
    <property type="match status" value="1"/>
</dbReference>
<dbReference type="GO" id="GO:0019867">
    <property type="term" value="C:outer membrane"/>
    <property type="evidence" value="ECO:0007669"/>
    <property type="project" value="InterPro"/>
</dbReference>
<dbReference type="RefSeq" id="WP_046498948.1">
    <property type="nucleotide sequence ID" value="NZ_CP011133.1"/>
</dbReference>
<accession>A0A0F6RIL6</accession>
<evidence type="ECO:0000313" key="2">
    <source>
        <dbReference type="EMBL" id="AKE62135.1"/>
    </source>
</evidence>
<dbReference type="InterPro" id="IPR009838">
    <property type="entry name" value="T4SS_TraL"/>
</dbReference>
<evidence type="ECO:0000256" key="1">
    <source>
        <dbReference type="SAM" id="Phobius"/>
    </source>
</evidence>
<dbReference type="HOGENOM" id="CLU_177734_2_0_6"/>
<keyword evidence="1" id="KW-0472">Membrane</keyword>